<accession>A0A060RJ02</accession>
<proteinExistence type="predicted"/>
<sequence length="162" mass="18350">MSDELKESEEKAAYAALLLKERDPFKAALSLFPNNTNRALWVANHWPNDAEVKAEQKRLTDEGGDMAFLPGKGDLARDIWQRMQGTTLPNGVTIPPTPEEYAKLAKLYADVRGFIEKPQTNVNVTTNVNRVVEMPVFANESEWEAEAARQQRELLENARTRH</sequence>
<organism evidence="1 2">
    <name type="scientific">Pseudomonas phage vB_PaeS_SCH_Ab26</name>
    <dbReference type="NCBI Taxonomy" id="1476390"/>
    <lineage>
        <taxon>Viruses</taxon>
        <taxon>Duplodnaviria</taxon>
        <taxon>Heunggongvirae</taxon>
        <taxon>Uroviricota</taxon>
        <taxon>Caudoviricetes</taxon>
        <taxon>Jondennisvirinae</taxon>
        <taxon>Septimatrevirus</taxon>
        <taxon>Septimatrevirus Ab26</taxon>
    </lineage>
</organism>
<dbReference type="KEGG" id="vg:19686704"/>
<reference evidence="2" key="1">
    <citation type="submission" date="2014-02" db="EMBL/GenBank/DDBJ databases">
        <title>Evolution of Pseudomonas aeruginosa bacteriophages collected in Abidjan.</title>
        <authorList>
            <person name="Essoh C."/>
            <person name="Latino L."/>
            <person name="Blouin Y."/>
            <person name="Loukou G."/>
            <person name="Nguetta S.M."/>
            <person name="Lathro N.S."/>
            <person name="Cablanmian A."/>
            <person name="Kra A."/>
            <person name="Vergnaud G."/>
            <person name="Pourcel C."/>
        </authorList>
    </citation>
    <scope>NUCLEOTIDE SEQUENCE [LARGE SCALE GENOMIC DNA]</scope>
</reference>
<dbReference type="Proteomes" id="UP000026986">
    <property type="component" value="Segment"/>
</dbReference>
<evidence type="ECO:0000313" key="1">
    <source>
        <dbReference type="EMBL" id="CDN96766.1"/>
    </source>
</evidence>
<dbReference type="EMBL" id="HG962376">
    <property type="protein sequence ID" value="CDN96766.1"/>
    <property type="molecule type" value="Genomic_DNA"/>
</dbReference>
<protein>
    <submittedName>
        <fullName evidence="1">Possible small terminase subunit</fullName>
    </submittedName>
</protein>
<evidence type="ECO:0000313" key="2">
    <source>
        <dbReference type="Proteomes" id="UP000026986"/>
    </source>
</evidence>
<dbReference type="OrthoDB" id="14590at10239"/>
<name>A0A060RJ02_9CAUD</name>
<dbReference type="GeneID" id="19686704"/>
<gene>
    <name evidence="1" type="primary">ORF05</name>
</gene>
<reference evidence="1 2" key="2">
    <citation type="journal article" date="2015" name="PLoS ONE">
        <title>Investigation of a Large Collection of Pseudomonas aeruginosa Bacteriophages Collected from a Single Environmental Source in Abidjan, Cote d'Ivoire.</title>
        <authorList>
            <person name="Essoh C."/>
            <person name="Latino L."/>
            <person name="Midoux C."/>
            <person name="Blouin Y."/>
            <person name="Loukou G."/>
            <person name="Nguetta S.P."/>
            <person name="Lathro S."/>
            <person name="Cablanmian A."/>
            <person name="Kouassi A.K."/>
            <person name="Vergnaud G."/>
            <person name="Pourcel C."/>
        </authorList>
    </citation>
    <scope>NUCLEOTIDE SEQUENCE [LARGE SCALE GENOMIC DNA]</scope>
</reference>
<dbReference type="RefSeq" id="YP_009044340.1">
    <property type="nucleotide sequence ID" value="NC_024381.1"/>
</dbReference>
<keyword evidence="2" id="KW-1185">Reference proteome</keyword>